<gene>
    <name evidence="11" type="ORF">CAPTEDRAFT_122168</name>
</gene>
<evidence type="ECO:0000313" key="13">
    <source>
        <dbReference type="Proteomes" id="UP000014760"/>
    </source>
</evidence>
<keyword evidence="7" id="KW-0862">Zinc</keyword>
<dbReference type="GO" id="GO:0043047">
    <property type="term" value="F:single-stranded telomeric DNA binding"/>
    <property type="evidence" value="ECO:0007669"/>
    <property type="project" value="TreeGrafter"/>
</dbReference>
<evidence type="ECO:0000256" key="5">
    <source>
        <dbReference type="ARBA" id="ARBA00022454"/>
    </source>
</evidence>
<keyword evidence="6" id="KW-0479">Metal-binding</keyword>
<dbReference type="HOGENOM" id="CLU_023590_0_1_1"/>
<dbReference type="AlphaFoldDB" id="R7V5A4"/>
<feature type="domain" description="Rad50/SbcC-type AAA" evidence="10">
    <location>
        <begin position="7"/>
        <end position="188"/>
    </location>
</feature>
<keyword evidence="13" id="KW-1185">Reference proteome</keyword>
<reference evidence="12" key="3">
    <citation type="submission" date="2015-06" db="UniProtKB">
        <authorList>
            <consortium name="EnsemblMetazoa"/>
        </authorList>
    </citation>
    <scope>IDENTIFICATION</scope>
</reference>
<dbReference type="GO" id="GO:0000722">
    <property type="term" value="P:telomere maintenance via recombination"/>
    <property type="evidence" value="ECO:0007669"/>
    <property type="project" value="TreeGrafter"/>
</dbReference>
<evidence type="ECO:0000256" key="2">
    <source>
        <dbReference type="ARBA" id="ARBA00004123"/>
    </source>
</evidence>
<evidence type="ECO:0000256" key="4">
    <source>
        <dbReference type="ARBA" id="ARBA00009439"/>
    </source>
</evidence>
<accession>R7V5A4</accession>
<dbReference type="EnsemblMetazoa" id="CapteT122168">
    <property type="protein sequence ID" value="CapteP122168"/>
    <property type="gene ID" value="CapteG122168"/>
</dbReference>
<reference evidence="13" key="1">
    <citation type="submission" date="2012-12" db="EMBL/GenBank/DDBJ databases">
        <authorList>
            <person name="Hellsten U."/>
            <person name="Grimwood J."/>
            <person name="Chapman J.A."/>
            <person name="Shapiro H."/>
            <person name="Aerts A."/>
            <person name="Otillar R.P."/>
            <person name="Terry A.Y."/>
            <person name="Boore J.L."/>
            <person name="Simakov O."/>
            <person name="Marletaz F."/>
            <person name="Cho S.-J."/>
            <person name="Edsinger-Gonzales E."/>
            <person name="Havlak P."/>
            <person name="Kuo D.-H."/>
            <person name="Larsson T."/>
            <person name="Lv J."/>
            <person name="Arendt D."/>
            <person name="Savage R."/>
            <person name="Osoegawa K."/>
            <person name="de Jong P."/>
            <person name="Lindberg D.R."/>
            <person name="Seaver E.C."/>
            <person name="Weisblat D.A."/>
            <person name="Putnam N.H."/>
            <person name="Grigoriev I.V."/>
            <person name="Rokhsar D.S."/>
        </authorList>
    </citation>
    <scope>NUCLEOTIDE SEQUENCE</scope>
    <source>
        <strain evidence="13">I ESC-2004</strain>
    </source>
</reference>
<dbReference type="EMBL" id="KB295063">
    <property type="protein sequence ID" value="ELU13642.1"/>
    <property type="molecule type" value="Genomic_DNA"/>
</dbReference>
<reference evidence="11 13" key="2">
    <citation type="journal article" date="2013" name="Nature">
        <title>Insights into bilaterian evolution from three spiralian genomes.</title>
        <authorList>
            <person name="Simakov O."/>
            <person name="Marletaz F."/>
            <person name="Cho S.J."/>
            <person name="Edsinger-Gonzales E."/>
            <person name="Havlak P."/>
            <person name="Hellsten U."/>
            <person name="Kuo D.H."/>
            <person name="Larsson T."/>
            <person name="Lv J."/>
            <person name="Arendt D."/>
            <person name="Savage R."/>
            <person name="Osoegawa K."/>
            <person name="de Jong P."/>
            <person name="Grimwood J."/>
            <person name="Chapman J.A."/>
            <person name="Shapiro H."/>
            <person name="Aerts A."/>
            <person name="Otillar R.P."/>
            <person name="Terry A.Y."/>
            <person name="Boore J.L."/>
            <person name="Grigoriev I.V."/>
            <person name="Lindberg D.R."/>
            <person name="Seaver E.C."/>
            <person name="Weisblat D.A."/>
            <person name="Putnam N.H."/>
            <person name="Rokhsar D.S."/>
        </authorList>
    </citation>
    <scope>NUCLEOTIDE SEQUENCE</scope>
    <source>
        <strain evidence="11 13">I ESC-2004</strain>
    </source>
</reference>
<dbReference type="GO" id="GO:0070192">
    <property type="term" value="P:chromosome organization involved in meiotic cell cycle"/>
    <property type="evidence" value="ECO:0007669"/>
    <property type="project" value="TreeGrafter"/>
</dbReference>
<name>R7V5A4_CAPTE</name>
<evidence type="ECO:0000256" key="8">
    <source>
        <dbReference type="ARBA" id="ARBA00023242"/>
    </source>
</evidence>
<dbReference type="GO" id="GO:0016887">
    <property type="term" value="F:ATP hydrolysis activity"/>
    <property type="evidence" value="ECO:0007669"/>
    <property type="project" value="InterPro"/>
</dbReference>
<evidence type="ECO:0000259" key="10">
    <source>
        <dbReference type="Pfam" id="PF13476"/>
    </source>
</evidence>
<dbReference type="OMA" id="EYLEHAM"/>
<dbReference type="GO" id="GO:0030870">
    <property type="term" value="C:Mre11 complex"/>
    <property type="evidence" value="ECO:0007669"/>
    <property type="project" value="TreeGrafter"/>
</dbReference>
<dbReference type="GO" id="GO:0000794">
    <property type="term" value="C:condensed nuclear chromosome"/>
    <property type="evidence" value="ECO:0007669"/>
    <property type="project" value="TreeGrafter"/>
</dbReference>
<evidence type="ECO:0000256" key="7">
    <source>
        <dbReference type="ARBA" id="ARBA00022833"/>
    </source>
</evidence>
<dbReference type="Proteomes" id="UP000014760">
    <property type="component" value="Unassembled WGS sequence"/>
</dbReference>
<dbReference type="EMBL" id="AMQN01005077">
    <property type="status" value="NOT_ANNOTATED_CDS"/>
    <property type="molecule type" value="Genomic_DNA"/>
</dbReference>
<dbReference type="InterPro" id="IPR038729">
    <property type="entry name" value="Rad50/SbcC_AAA"/>
</dbReference>
<dbReference type="GO" id="GO:0046872">
    <property type="term" value="F:metal ion binding"/>
    <property type="evidence" value="ECO:0007669"/>
    <property type="project" value="UniProtKB-KW"/>
</dbReference>
<dbReference type="OrthoDB" id="18797at2759"/>
<comment type="catalytic activity">
    <reaction evidence="9">
        <text>ATP + H2O = ADP + phosphate + H(+)</text>
        <dbReference type="Rhea" id="RHEA:13065"/>
        <dbReference type="ChEBI" id="CHEBI:15377"/>
        <dbReference type="ChEBI" id="CHEBI:15378"/>
        <dbReference type="ChEBI" id="CHEBI:30616"/>
        <dbReference type="ChEBI" id="CHEBI:43474"/>
        <dbReference type="ChEBI" id="CHEBI:456216"/>
    </reaction>
</comment>
<protein>
    <recommendedName>
        <fullName evidence="10">Rad50/SbcC-type AAA domain-containing protein</fullName>
    </recommendedName>
</protein>
<dbReference type="InterPro" id="IPR027417">
    <property type="entry name" value="P-loop_NTPase"/>
</dbReference>
<evidence type="ECO:0000256" key="1">
    <source>
        <dbReference type="ARBA" id="ARBA00001947"/>
    </source>
</evidence>
<dbReference type="GO" id="GO:0003691">
    <property type="term" value="F:double-stranded telomeric DNA binding"/>
    <property type="evidence" value="ECO:0007669"/>
    <property type="project" value="TreeGrafter"/>
</dbReference>
<proteinExistence type="inferred from homology"/>
<dbReference type="GO" id="GO:0006302">
    <property type="term" value="P:double-strand break repair"/>
    <property type="evidence" value="ECO:0007669"/>
    <property type="project" value="InterPro"/>
</dbReference>
<keyword evidence="5" id="KW-0158">Chromosome</keyword>
<dbReference type="GO" id="GO:0051880">
    <property type="term" value="F:G-quadruplex DNA binding"/>
    <property type="evidence" value="ECO:0007669"/>
    <property type="project" value="TreeGrafter"/>
</dbReference>
<dbReference type="STRING" id="283909.R7V5A4"/>
<dbReference type="Pfam" id="PF13476">
    <property type="entry name" value="AAA_23"/>
    <property type="match status" value="1"/>
</dbReference>
<evidence type="ECO:0000256" key="3">
    <source>
        <dbReference type="ARBA" id="ARBA00004286"/>
    </source>
</evidence>
<dbReference type="SUPFAM" id="SSF52540">
    <property type="entry name" value="P-loop containing nucleoside triphosphate hydrolases"/>
    <property type="match status" value="1"/>
</dbReference>
<organism evidence="11">
    <name type="scientific">Capitella teleta</name>
    <name type="common">Polychaete worm</name>
    <dbReference type="NCBI Taxonomy" id="283909"/>
    <lineage>
        <taxon>Eukaryota</taxon>
        <taxon>Metazoa</taxon>
        <taxon>Spiralia</taxon>
        <taxon>Lophotrochozoa</taxon>
        <taxon>Annelida</taxon>
        <taxon>Polychaeta</taxon>
        <taxon>Sedentaria</taxon>
        <taxon>Scolecida</taxon>
        <taxon>Capitellidae</taxon>
        <taxon>Capitella</taxon>
    </lineage>
</organism>
<comment type="subcellular location">
    <subcellularLocation>
        <location evidence="3">Chromosome</location>
    </subcellularLocation>
    <subcellularLocation>
        <location evidence="2">Nucleus</location>
    </subcellularLocation>
</comment>
<dbReference type="PANTHER" id="PTHR18867">
    <property type="entry name" value="RAD50"/>
    <property type="match status" value="1"/>
</dbReference>
<comment type="cofactor">
    <cofactor evidence="1">
        <name>Zn(2+)</name>
        <dbReference type="ChEBI" id="CHEBI:29105"/>
    </cofactor>
</comment>
<dbReference type="PANTHER" id="PTHR18867:SF12">
    <property type="entry name" value="DNA REPAIR PROTEIN RAD50"/>
    <property type="match status" value="1"/>
</dbReference>
<evidence type="ECO:0000313" key="12">
    <source>
        <dbReference type="EnsemblMetazoa" id="CapteP122168"/>
    </source>
</evidence>
<dbReference type="GO" id="GO:0007004">
    <property type="term" value="P:telomere maintenance via telomerase"/>
    <property type="evidence" value="ECO:0007669"/>
    <property type="project" value="TreeGrafter"/>
</dbReference>
<evidence type="ECO:0000256" key="9">
    <source>
        <dbReference type="ARBA" id="ARBA00049360"/>
    </source>
</evidence>
<sequence>MSACLEKLDISGIRSFSPELNQGSVELMTPVTLILGPNGTGKTTIIESLRYVTTGQFPPGSKGAGFVHDPKIAHETEVKAQVRLRFRNTQGLASCVTRSLIATQKPKGVTVRSLDGVFQMRALNGEKAAISSKCLQLDREMVAHLGVSRAILDNVIFCHQEDSNWPLGESKQLKQKFEDIFACTRYAKALDNINSICKKNVIIPVIYAMIELIYVEFSW</sequence>
<dbReference type="Gene3D" id="3.40.50.300">
    <property type="entry name" value="P-loop containing nucleotide triphosphate hydrolases"/>
    <property type="match status" value="1"/>
</dbReference>
<evidence type="ECO:0000313" key="11">
    <source>
        <dbReference type="EMBL" id="ELU13642.1"/>
    </source>
</evidence>
<keyword evidence="8" id="KW-0539">Nucleus</keyword>
<comment type="similarity">
    <text evidence="4">Belongs to the SMC family. RAD50 subfamily.</text>
</comment>
<evidence type="ECO:0000256" key="6">
    <source>
        <dbReference type="ARBA" id="ARBA00022723"/>
    </source>
</evidence>